<evidence type="ECO:0000259" key="1">
    <source>
        <dbReference type="Pfam" id="PF06985"/>
    </source>
</evidence>
<dbReference type="InterPro" id="IPR052895">
    <property type="entry name" value="HetReg/Transcr_Mod"/>
</dbReference>
<dbReference type="Proteomes" id="UP001172684">
    <property type="component" value="Unassembled WGS sequence"/>
</dbReference>
<proteinExistence type="predicted"/>
<sequence length="524" mass="59375">MVNGLIYPITVNLSNALRALRNPQQVYYLWVDAICINQHDDEEKSVQVRRMIANFRKARSVIAWLGLKEECGYAAIDYLRDATDAYDHRDDECMRGLRKILSGLQELYRRPWLRRTWVRQEVFVARDLWVRCGETAVLWSTFVNVPRVVTSIEGRLWYCERDLGPAGLEALASEAHLRQGTLVEIALTSTPASQPRKRTFSRNGDPIDLSTVLRTSGHFDATNPRDCIYGVLGMTDTATRSSSDDSLTARKFETLPVDYSKSVSEVFQDVAKYFINRDGSLAVLYLTDGRRGNDIDLPSWTPDWRYAFEARGVTTFIDLLTERVQKLEHSVYEHFRADKQNENDTGLLRATGLPLCQITAAGATDKTSGNEVKYFPHACYNFVRLKDISSKKQTNHAVLHVPWSQSRVVRLFGLKFIDDIAHDRYAVPDTAREGDWVVILRGCIHPVVLRPKGTSGFELIGPVDIPITESWESLLRALVVSYLSNLLAVVHISVSGTYPSAASIYPHESWNQVVIKRANRPPRA</sequence>
<protein>
    <recommendedName>
        <fullName evidence="1">Heterokaryon incompatibility domain-containing protein</fullName>
    </recommendedName>
</protein>
<dbReference type="PANTHER" id="PTHR24148">
    <property type="entry name" value="ANKYRIN REPEAT DOMAIN-CONTAINING PROTEIN 39 HOMOLOG-RELATED"/>
    <property type="match status" value="1"/>
</dbReference>
<feature type="domain" description="Heterokaryon incompatibility" evidence="1">
    <location>
        <begin position="5"/>
        <end position="121"/>
    </location>
</feature>
<dbReference type="Pfam" id="PF06985">
    <property type="entry name" value="HET"/>
    <property type="match status" value="1"/>
</dbReference>
<accession>A0ABQ9NXN7</accession>
<comment type="caution">
    <text evidence="2">The sequence shown here is derived from an EMBL/GenBank/DDBJ whole genome shotgun (WGS) entry which is preliminary data.</text>
</comment>
<dbReference type="EMBL" id="JAPDRL010000030">
    <property type="protein sequence ID" value="KAJ9665348.1"/>
    <property type="molecule type" value="Genomic_DNA"/>
</dbReference>
<reference evidence="2" key="1">
    <citation type="submission" date="2022-10" db="EMBL/GenBank/DDBJ databases">
        <title>Culturing micro-colonial fungi from biological soil crusts in the Mojave desert and describing Neophaeococcomyces mojavensis, and introducing the new genera and species Taxawa tesnikishii.</title>
        <authorList>
            <person name="Kurbessoian T."/>
            <person name="Stajich J.E."/>
        </authorList>
    </citation>
    <scope>NUCLEOTIDE SEQUENCE</scope>
    <source>
        <strain evidence="2">TK_1</strain>
    </source>
</reference>
<evidence type="ECO:0000313" key="3">
    <source>
        <dbReference type="Proteomes" id="UP001172684"/>
    </source>
</evidence>
<keyword evidence="3" id="KW-1185">Reference proteome</keyword>
<organism evidence="2 3">
    <name type="scientific">Coniosporium apollinis</name>
    <dbReference type="NCBI Taxonomy" id="61459"/>
    <lineage>
        <taxon>Eukaryota</taxon>
        <taxon>Fungi</taxon>
        <taxon>Dikarya</taxon>
        <taxon>Ascomycota</taxon>
        <taxon>Pezizomycotina</taxon>
        <taxon>Dothideomycetes</taxon>
        <taxon>Dothideomycetes incertae sedis</taxon>
        <taxon>Coniosporium</taxon>
    </lineage>
</organism>
<dbReference type="InterPro" id="IPR010730">
    <property type="entry name" value="HET"/>
</dbReference>
<gene>
    <name evidence="2" type="ORF">H2201_004640</name>
</gene>
<evidence type="ECO:0000313" key="2">
    <source>
        <dbReference type="EMBL" id="KAJ9665348.1"/>
    </source>
</evidence>
<dbReference type="PANTHER" id="PTHR24148:SF64">
    <property type="entry name" value="HETEROKARYON INCOMPATIBILITY DOMAIN-CONTAINING PROTEIN"/>
    <property type="match status" value="1"/>
</dbReference>
<name>A0ABQ9NXN7_9PEZI</name>